<feature type="region of interest" description="Disordered" evidence="1">
    <location>
        <begin position="83"/>
        <end position="102"/>
    </location>
</feature>
<name>A0A6G0XM15_9STRA</name>
<dbReference type="EMBL" id="VJMJ01000037">
    <property type="protein sequence ID" value="KAF0741278.1"/>
    <property type="molecule type" value="Genomic_DNA"/>
</dbReference>
<dbReference type="AlphaFoldDB" id="A0A6G0XM15"/>
<keyword evidence="3" id="KW-1185">Reference proteome</keyword>
<dbReference type="Proteomes" id="UP000481153">
    <property type="component" value="Unassembled WGS sequence"/>
</dbReference>
<feature type="compositionally biased region" description="Polar residues" evidence="1">
    <location>
        <begin position="44"/>
        <end position="55"/>
    </location>
</feature>
<comment type="caution">
    <text evidence="2">The sequence shown here is derived from an EMBL/GenBank/DDBJ whole genome shotgun (WGS) entry which is preliminary data.</text>
</comment>
<feature type="compositionally biased region" description="Basic and acidic residues" evidence="1">
    <location>
        <begin position="1"/>
        <end position="14"/>
    </location>
</feature>
<sequence>MGAHESRIKEDDQTKLMQENEANNQPSVQVRLSADLIKGLQEGPNASQQEPSASGFTAEEVEKLKKEAYLKGAEDFRKRAEAEAKKNALKPEDLKKRELEEQERVKSVVEQLSQKHYRAPVNAVQCSSEREACLQCYRENGTDVLKCKEVSDAFFQCAEAATSDFVKK</sequence>
<evidence type="ECO:0000256" key="1">
    <source>
        <dbReference type="SAM" id="MobiDB-lite"/>
    </source>
</evidence>
<gene>
    <name evidence="2" type="ORF">Ae201684_003395</name>
</gene>
<evidence type="ECO:0008006" key="4">
    <source>
        <dbReference type="Google" id="ProtNLM"/>
    </source>
</evidence>
<organism evidence="2 3">
    <name type="scientific">Aphanomyces euteiches</name>
    <dbReference type="NCBI Taxonomy" id="100861"/>
    <lineage>
        <taxon>Eukaryota</taxon>
        <taxon>Sar</taxon>
        <taxon>Stramenopiles</taxon>
        <taxon>Oomycota</taxon>
        <taxon>Saprolegniomycetes</taxon>
        <taxon>Saprolegniales</taxon>
        <taxon>Verrucalvaceae</taxon>
        <taxon>Aphanomyces</taxon>
    </lineage>
</organism>
<dbReference type="PROSITE" id="PS51808">
    <property type="entry name" value="CHCH"/>
    <property type="match status" value="1"/>
</dbReference>
<evidence type="ECO:0000313" key="2">
    <source>
        <dbReference type="EMBL" id="KAF0741278.1"/>
    </source>
</evidence>
<reference evidence="2 3" key="1">
    <citation type="submission" date="2019-07" db="EMBL/GenBank/DDBJ databases">
        <title>Genomics analysis of Aphanomyces spp. identifies a new class of oomycete effector associated with host adaptation.</title>
        <authorList>
            <person name="Gaulin E."/>
        </authorList>
    </citation>
    <scope>NUCLEOTIDE SEQUENCE [LARGE SCALE GENOMIC DNA]</scope>
    <source>
        <strain evidence="2 3">ATCC 201684</strain>
    </source>
</reference>
<proteinExistence type="predicted"/>
<dbReference type="PANTHER" id="PTHR47587">
    <property type="entry name" value="OS05G0103500 PROTEIN"/>
    <property type="match status" value="1"/>
</dbReference>
<evidence type="ECO:0000313" key="3">
    <source>
        <dbReference type="Proteomes" id="UP000481153"/>
    </source>
</evidence>
<accession>A0A6G0XM15</accession>
<dbReference type="VEuPathDB" id="FungiDB:AeMF1_020850"/>
<protein>
    <recommendedName>
        <fullName evidence="4">CHCH domain-containing protein</fullName>
    </recommendedName>
</protein>
<feature type="region of interest" description="Disordered" evidence="1">
    <location>
        <begin position="1"/>
        <end position="59"/>
    </location>
</feature>
<dbReference type="PANTHER" id="PTHR47587:SF2">
    <property type="entry name" value="OS05G0103500 PROTEIN"/>
    <property type="match status" value="1"/>
</dbReference>
<feature type="compositionally biased region" description="Polar residues" evidence="1">
    <location>
        <begin position="15"/>
        <end position="30"/>
    </location>
</feature>